<organism evidence="10 11">
    <name type="scientific">Carpediemonas membranifera</name>
    <dbReference type="NCBI Taxonomy" id="201153"/>
    <lineage>
        <taxon>Eukaryota</taxon>
        <taxon>Metamonada</taxon>
        <taxon>Carpediemonas-like organisms</taxon>
        <taxon>Carpediemonas</taxon>
    </lineage>
</organism>
<feature type="coiled-coil region" evidence="8">
    <location>
        <begin position="1404"/>
        <end position="1431"/>
    </location>
</feature>
<protein>
    <submittedName>
        <fullName evidence="10">WD domain G-beta repeat</fullName>
    </submittedName>
</protein>
<feature type="region of interest" description="Disordered" evidence="9">
    <location>
        <begin position="1468"/>
        <end position="1496"/>
    </location>
</feature>
<evidence type="ECO:0000256" key="2">
    <source>
        <dbReference type="ARBA" id="ARBA00022490"/>
    </source>
</evidence>
<reference evidence="10" key="1">
    <citation type="submission" date="2021-05" db="EMBL/GenBank/DDBJ databases">
        <title>A free-living protist that lacks canonical eukaryotic 1 DNA replication and segregation systems.</title>
        <authorList>
            <person name="Salas-Leiva D.E."/>
            <person name="Tromer E.C."/>
            <person name="Curtis B.A."/>
            <person name="Jerlstrom-Hultqvist J."/>
            <person name="Kolisko M."/>
            <person name="Yi Z."/>
            <person name="Salas-Leiva J.S."/>
            <person name="Gallot-Lavallee L."/>
            <person name="Kops G.J.P.L."/>
            <person name="Archibald J.M."/>
            <person name="Simpson A.G.B."/>
            <person name="Roger A.J."/>
        </authorList>
    </citation>
    <scope>NUCLEOTIDE SEQUENCE</scope>
    <source>
        <strain evidence="10">BICM</strain>
    </source>
</reference>
<dbReference type="InterPro" id="IPR036322">
    <property type="entry name" value="WD40_repeat_dom_sf"/>
</dbReference>
<evidence type="ECO:0000313" key="11">
    <source>
        <dbReference type="Proteomes" id="UP000717585"/>
    </source>
</evidence>
<evidence type="ECO:0000256" key="4">
    <source>
        <dbReference type="ARBA" id="ARBA00022737"/>
    </source>
</evidence>
<dbReference type="InterPro" id="IPR001680">
    <property type="entry name" value="WD40_rpt"/>
</dbReference>
<keyword evidence="11" id="KW-1185">Reference proteome</keyword>
<feature type="coiled-coil region" evidence="8">
    <location>
        <begin position="1605"/>
        <end position="1711"/>
    </location>
</feature>
<name>A0A8J6B5D0_9EUKA</name>
<dbReference type="GO" id="GO:0005930">
    <property type="term" value="C:axoneme"/>
    <property type="evidence" value="ECO:0007669"/>
    <property type="project" value="UniProtKB-SubCell"/>
</dbReference>
<evidence type="ECO:0000256" key="7">
    <source>
        <dbReference type="ARBA" id="ARBA00023273"/>
    </source>
</evidence>
<evidence type="ECO:0000256" key="9">
    <source>
        <dbReference type="SAM" id="MobiDB-lite"/>
    </source>
</evidence>
<evidence type="ECO:0000256" key="6">
    <source>
        <dbReference type="ARBA" id="ARBA00023212"/>
    </source>
</evidence>
<dbReference type="Pfam" id="PF00400">
    <property type="entry name" value="WD40"/>
    <property type="match status" value="1"/>
</dbReference>
<dbReference type="EMBL" id="JAHDYR010000025">
    <property type="protein sequence ID" value="KAG9393374.1"/>
    <property type="molecule type" value="Genomic_DNA"/>
</dbReference>
<keyword evidence="4" id="KW-0677">Repeat</keyword>
<evidence type="ECO:0000313" key="10">
    <source>
        <dbReference type="EMBL" id="KAG9393374.1"/>
    </source>
</evidence>
<dbReference type="OrthoDB" id="1935234at2759"/>
<dbReference type="SUPFAM" id="SSF50978">
    <property type="entry name" value="WD40 repeat-like"/>
    <property type="match status" value="1"/>
</dbReference>
<comment type="caution">
    <text evidence="10">The sequence shown here is derived from an EMBL/GenBank/DDBJ whole genome shotgun (WGS) entry which is preliminary data.</text>
</comment>
<evidence type="ECO:0000256" key="8">
    <source>
        <dbReference type="SAM" id="Coils"/>
    </source>
</evidence>
<dbReference type="PANTHER" id="PTHR14885">
    <property type="entry name" value="CILIA- AND FLAGELLA-ASSOCIATED PROTEIN 43-RELATED"/>
    <property type="match status" value="1"/>
</dbReference>
<accession>A0A8J6B5D0</accession>
<evidence type="ECO:0000256" key="1">
    <source>
        <dbReference type="ARBA" id="ARBA00004430"/>
    </source>
</evidence>
<feature type="region of interest" description="Disordered" evidence="9">
    <location>
        <begin position="422"/>
        <end position="443"/>
    </location>
</feature>
<dbReference type="SMART" id="SM00320">
    <property type="entry name" value="WD40"/>
    <property type="match status" value="6"/>
</dbReference>
<dbReference type="InterPro" id="IPR015943">
    <property type="entry name" value="WD40/YVTN_repeat-like_dom_sf"/>
</dbReference>
<proteinExistence type="predicted"/>
<keyword evidence="3" id="KW-0853">WD repeat</keyword>
<evidence type="ECO:0000256" key="3">
    <source>
        <dbReference type="ARBA" id="ARBA00022574"/>
    </source>
</evidence>
<feature type="coiled-coil region" evidence="8">
    <location>
        <begin position="1755"/>
        <end position="1789"/>
    </location>
</feature>
<feature type="compositionally biased region" description="Acidic residues" evidence="9">
    <location>
        <begin position="1470"/>
        <end position="1496"/>
    </location>
</feature>
<dbReference type="Proteomes" id="UP000717585">
    <property type="component" value="Unassembled WGS sequence"/>
</dbReference>
<feature type="region of interest" description="Disordered" evidence="9">
    <location>
        <begin position="1026"/>
        <end position="1047"/>
    </location>
</feature>
<comment type="subcellular location">
    <subcellularLocation>
        <location evidence="1">Cytoplasm</location>
        <location evidence="1">Cytoskeleton</location>
        <location evidence="1">Cilium axoneme</location>
    </subcellularLocation>
</comment>
<feature type="compositionally biased region" description="Acidic residues" evidence="9">
    <location>
        <begin position="1031"/>
        <end position="1047"/>
    </location>
</feature>
<dbReference type="PANTHER" id="PTHR14885:SF3">
    <property type="entry name" value="CILIA- AND FLAGELLA-ASSOCIATED PROTEIN 44"/>
    <property type="match status" value="1"/>
</dbReference>
<keyword evidence="5 8" id="KW-0175">Coiled coil</keyword>
<keyword evidence="6" id="KW-0206">Cytoskeleton</keyword>
<sequence length="1798" mass="196864">MAEEPLKPVLSSPSLFRRDSVAISSDGSIQLAVCGNSLAIFNRLFDSEVHNTFGEIGAVCMHPSASIAAVGLTTEDGPQISLLRCVGGERPGFSALAQVKSKDFAEPFAKKSISTMSFNRSGTLLAVVAGAPDFMFTIWDITDVVDGTGSTLKLFHRVKAFSQDVYRVAFTSSDVVAEGAQPLLTGGLGHIRFWEMGTTFTGEKLMGEVGKFGALDISDTPGFVIADSNTFISGTEGGDVILWSGDRTIKLVLALNATSDTHTPVHSGAIEFVCTIDKAEFNPDLRFGPDEENRSQLLLTSGHDGWIKMWDLKAITLAETENSLFFEIKPVAELHVGSPVHISRVFIQDHAFLVHDALGRVLRVPHKGGSVECLLEAHSGPTVADSHPRGYLATGCEGGRVIIRSVDHDGAAVLSSRTFVTTGGADDETHSPRPHSVSSVRWAPSDTFSSQDGGDGVHLVVGFTDGAVALTTLSKDSNQMAMACRYTHALALASIQRPHAATVTDICFVSGEMLMCSLAADGTVFFFYTSVSEREHGRPTLIPLGFVKLNTGDDSPLRIVSPSDAIGDQYVVVVTKGHKLFYIDLGDGFLPSPTNAGHLKSFDLLAPTGMESHVQEYNLRITQAALPKQEEVKITAGLAAAERERIIAEKKAAAGLAYDPDDDPEVSPEYLANLITQEPTNQLKFTVVGLEPRTGATHDLVVAVGENIGTFGPSRLTKARAHRRSCLVYSLELPSRPKVENGIITATTPDINDPAAFIESRKVEINTDSPIAAVRRVQSGEDAFMVALKSGKLGLQVPGERGDKGQLTLIQGHNENYSVTSLAPLSDGSNLSIASATSDGSVLVTATTHRFVPDVALSDDSLSVAVVPWEPVDLPAEQPLTLQQDLLKRNRSEREATAERLKAAMVDSINELRRRFTQTIDEYGEVLKHGAVGGVGRFTLEVDPLLRSTLAERKAAGIERAAAEKRWHQELARLKMVKVLEATKGSLEFDGRELVSFDGKSAVSSFKVTKLSEELLDKLRELDVESAASVPDEDTASNSEEEEEDAETAVLDALEHTVMDPNSNSALSKVEARKVRRAQRKAKKIALLAQKPKEGDHAPADVKAIEAAQKDTGVWHLKSEPEYVVPEGEQVNAAIKRKQLLLLQRARHRIMSEFNDHFLQALWDKQDIVKDARRTRTRIDQLGVIAAELAKREPSVAEQLKEVMKPATELDALVLKPAEVSSKPVSPAHTITLKQYRQWLYETRRAEVIAKRAEQADASGGFGGLKKTVEAGAEEVTEEEIGDINTPWDHLPDETLLDGNTMQLADQAETEEAEQDATPSLPGYISRADARRMAAAVVLERNRQIARIEKRAATFNHRVHALFTERVGVSSDLTQAEMTRLTLKQEAALLQEFERSDVTLMSQLAKAQTDLQAIQSKINRFESDLEGHSTQAKSLAARDQDLQQKLEDLVGDSPHAELLRKLFNKRIQADDDSDDSDSDDDDWENMDFDLSDSDEEIECPSGCPQALFDEVQELRVQRASLAEEKAAFVKVVEELKKKHASHQKQEHALSSVVNKTQAEIQQYQTEKQARLNILPASVPLHVSQIYVDPTPEQFKTAVVFPANGIDILQQRIDAHEVQTAALKRDVGTLKKQRGQLQRDLKALEADLAKAEADKSEAQTVRFGQEVDLERIDSLTINERAIQLQRSIDETKASFQRQEAQLRETLMNVKEQSFEAMRKNTAALTKCGDLLDASHKMQRTLVGSEKGTSGGFETDKKKDIEDIKRLKAQLIRATEEVDALRAEINVLTRKSGYIYTDAQ</sequence>
<dbReference type="Gene3D" id="2.130.10.10">
    <property type="entry name" value="YVTN repeat-like/Quinoprotein amine dehydrogenase"/>
    <property type="match status" value="2"/>
</dbReference>
<keyword evidence="2" id="KW-0963">Cytoplasm</keyword>
<gene>
    <name evidence="10" type="ORF">J8273_3510</name>
</gene>
<evidence type="ECO:0000256" key="5">
    <source>
        <dbReference type="ARBA" id="ARBA00023054"/>
    </source>
</evidence>
<keyword evidence="7" id="KW-0966">Cell projection</keyword>